<comment type="caution">
    <text evidence="3">The sequence shown here is derived from an EMBL/GenBank/DDBJ whole genome shotgun (WGS) entry which is preliminary data.</text>
</comment>
<dbReference type="Proteomes" id="UP001365542">
    <property type="component" value="Unassembled WGS sequence"/>
</dbReference>
<dbReference type="InterPro" id="IPR054363">
    <property type="entry name" value="GH95_cat"/>
</dbReference>
<reference evidence="3 4" key="1">
    <citation type="submission" date="2019-10" db="EMBL/GenBank/DDBJ databases">
        <authorList>
            <person name="Palmer J.M."/>
        </authorList>
    </citation>
    <scope>NUCLEOTIDE SEQUENCE [LARGE SCALE GENOMIC DNA]</scope>
    <source>
        <strain evidence="3 4">TWF694</strain>
    </source>
</reference>
<organism evidence="3 4">
    <name type="scientific">Orbilia ellipsospora</name>
    <dbReference type="NCBI Taxonomy" id="2528407"/>
    <lineage>
        <taxon>Eukaryota</taxon>
        <taxon>Fungi</taxon>
        <taxon>Dikarya</taxon>
        <taxon>Ascomycota</taxon>
        <taxon>Pezizomycotina</taxon>
        <taxon>Orbiliomycetes</taxon>
        <taxon>Orbiliales</taxon>
        <taxon>Orbiliaceae</taxon>
        <taxon>Orbilia</taxon>
    </lineage>
</organism>
<dbReference type="EMBL" id="JAVHJO010000017">
    <property type="protein sequence ID" value="KAK6525235.1"/>
    <property type="molecule type" value="Genomic_DNA"/>
</dbReference>
<dbReference type="Pfam" id="PF22124">
    <property type="entry name" value="Glyco_hydro_95_cat"/>
    <property type="match status" value="1"/>
</dbReference>
<evidence type="ECO:0000313" key="4">
    <source>
        <dbReference type="Proteomes" id="UP001365542"/>
    </source>
</evidence>
<dbReference type="PANTHER" id="PTHR31084:SF0">
    <property type="entry name" value="ALPHA-L-FUCOSIDASE 2"/>
    <property type="match status" value="1"/>
</dbReference>
<feature type="domain" description="Glycosyl hydrolase family 95 catalytic" evidence="2">
    <location>
        <begin position="2"/>
        <end position="84"/>
    </location>
</feature>
<dbReference type="Pfam" id="PF21307">
    <property type="entry name" value="Glyco_hydro_95_C"/>
    <property type="match status" value="1"/>
</dbReference>
<feature type="domain" description="Alpha fucosidase A-like C-terminal" evidence="1">
    <location>
        <begin position="111"/>
        <end position="205"/>
    </location>
</feature>
<name>A0AAV9WSW6_9PEZI</name>
<evidence type="ECO:0000313" key="3">
    <source>
        <dbReference type="EMBL" id="KAK6525235.1"/>
    </source>
</evidence>
<dbReference type="AlphaFoldDB" id="A0AAV9WSW6"/>
<dbReference type="InterPro" id="IPR049053">
    <property type="entry name" value="AFCA-like_C"/>
</dbReference>
<dbReference type="InterPro" id="IPR008928">
    <property type="entry name" value="6-hairpin_glycosidase_sf"/>
</dbReference>
<protein>
    <submittedName>
        <fullName evidence="3">Uncharacterized protein</fullName>
    </submittedName>
</protein>
<dbReference type="Gene3D" id="1.50.10.10">
    <property type="match status" value="1"/>
</dbReference>
<dbReference type="InterPro" id="IPR012341">
    <property type="entry name" value="6hp_glycosidase-like_sf"/>
</dbReference>
<evidence type="ECO:0000259" key="2">
    <source>
        <dbReference type="Pfam" id="PF22124"/>
    </source>
</evidence>
<dbReference type="PANTHER" id="PTHR31084">
    <property type="entry name" value="ALPHA-L-FUCOSIDASE 2"/>
    <property type="match status" value="1"/>
</dbReference>
<gene>
    <name evidence="3" type="ORF">TWF694_005381</name>
</gene>
<keyword evidence="4" id="KW-1185">Reference proteome</keyword>
<dbReference type="GO" id="GO:0005975">
    <property type="term" value="P:carbohydrate metabolic process"/>
    <property type="evidence" value="ECO:0007669"/>
    <property type="project" value="InterPro"/>
</dbReference>
<dbReference type="SUPFAM" id="SSF48208">
    <property type="entry name" value="Six-hairpin glycosidases"/>
    <property type="match status" value="1"/>
</dbReference>
<accession>A0AAV9WSW6</accession>
<sequence>MTLFNAAISSLNRRIAYGSGSTGWSRAWLIAVGARLYQPAEVHMSTVNLLYNYTYVNSMLDTGPPAAFQIDGNLGGPAGIAEALLHSHETVTASSLDASNMTASSTGDSTHDPLVRLLPTLPQQWASNGGGFVKGLLARGGAQVDVSWTSDGKLDKANITSTTGNLLWVTLGTQPIGSTNGTQISIDGVGSGVFIRLVPRKGVSYTVTLK</sequence>
<proteinExistence type="predicted"/>
<dbReference type="GO" id="GO:0004560">
    <property type="term" value="F:alpha-L-fucosidase activity"/>
    <property type="evidence" value="ECO:0007669"/>
    <property type="project" value="TreeGrafter"/>
</dbReference>
<evidence type="ECO:0000259" key="1">
    <source>
        <dbReference type="Pfam" id="PF21307"/>
    </source>
</evidence>